<feature type="chain" id="PRO_5024404601" evidence="1">
    <location>
        <begin position="27"/>
        <end position="195"/>
    </location>
</feature>
<name>A0A5N0EGZ1_9NOCA</name>
<evidence type="ECO:0000256" key="1">
    <source>
        <dbReference type="SAM" id="SignalP"/>
    </source>
</evidence>
<comment type="caution">
    <text evidence="2">The sequence shown here is derived from an EMBL/GenBank/DDBJ whole genome shotgun (WGS) entry which is preliminary data.</text>
</comment>
<dbReference type="Proteomes" id="UP000323876">
    <property type="component" value="Unassembled WGS sequence"/>
</dbReference>
<keyword evidence="3" id="KW-1185">Reference proteome</keyword>
<evidence type="ECO:0000313" key="3">
    <source>
        <dbReference type="Proteomes" id="UP000323876"/>
    </source>
</evidence>
<sequence>MAKHLAGLFAVGFSVLLIASSGAAHASPAGDAGQAAEKQAAKNERTWFRIADLFCSVGGEPINPQKDLAGSRKQFSDSGIREYDAAFKITPLQYRGGYDAVDAARSDIMGKGSKFAPPLGSTDADLLRQWRYGMCNSDEFRREWSNALKTEQERLGTKLKPGMDTDAAILDLYDEKMDRMLKVLKAEEKDDTDDL</sequence>
<evidence type="ECO:0000313" key="2">
    <source>
        <dbReference type="EMBL" id="KAA8887524.1"/>
    </source>
</evidence>
<protein>
    <submittedName>
        <fullName evidence="2">Uncharacterized protein</fullName>
    </submittedName>
</protein>
<dbReference type="OrthoDB" id="4571717at2"/>
<keyword evidence="1" id="KW-0732">Signal</keyword>
<organism evidence="2 3">
    <name type="scientific">Nocardia colli</name>
    <dbReference type="NCBI Taxonomy" id="2545717"/>
    <lineage>
        <taxon>Bacteria</taxon>
        <taxon>Bacillati</taxon>
        <taxon>Actinomycetota</taxon>
        <taxon>Actinomycetes</taxon>
        <taxon>Mycobacteriales</taxon>
        <taxon>Nocardiaceae</taxon>
        <taxon>Nocardia</taxon>
    </lineage>
</organism>
<reference evidence="2 3" key="1">
    <citation type="submission" date="2019-09" db="EMBL/GenBank/DDBJ databases">
        <authorList>
            <person name="Wang X."/>
        </authorList>
    </citation>
    <scope>NUCLEOTIDE SEQUENCE [LARGE SCALE GENOMIC DNA]</scope>
    <source>
        <strain evidence="2 3">CICC 11023</strain>
    </source>
</reference>
<dbReference type="RefSeq" id="WP_150403098.1">
    <property type="nucleotide sequence ID" value="NZ_VXLC01000006.1"/>
</dbReference>
<proteinExistence type="predicted"/>
<dbReference type="AlphaFoldDB" id="A0A5N0EGZ1"/>
<accession>A0A5N0EGZ1</accession>
<feature type="signal peptide" evidence="1">
    <location>
        <begin position="1"/>
        <end position="26"/>
    </location>
</feature>
<dbReference type="EMBL" id="VXLC01000006">
    <property type="protein sequence ID" value="KAA8887524.1"/>
    <property type="molecule type" value="Genomic_DNA"/>
</dbReference>
<gene>
    <name evidence="2" type="ORF">F3087_17765</name>
</gene>